<name>A0AAE3TC79_9BACT</name>
<keyword evidence="1" id="KW-0645">Protease</keyword>
<evidence type="ECO:0000256" key="4">
    <source>
        <dbReference type="ARBA" id="ARBA00022833"/>
    </source>
</evidence>
<reference evidence="7" key="1">
    <citation type="submission" date="2023-03" db="EMBL/GenBank/DDBJ databases">
        <title>Stygiobacter electus gen. nov., sp. nov., facultatively anaerobic thermotolerant bacterium of the class Ignavibacteria from a well of Yessentuki mineral water deposit.</title>
        <authorList>
            <person name="Podosokorskaya O.A."/>
            <person name="Elcheninov A.G."/>
            <person name="Petrova N.F."/>
            <person name="Zavarzina D.G."/>
            <person name="Kublanov I.V."/>
            <person name="Merkel A.Y."/>
        </authorList>
    </citation>
    <scope>NUCLEOTIDE SEQUENCE</scope>
    <source>
        <strain evidence="7">09-Me</strain>
    </source>
</reference>
<keyword evidence="2" id="KW-0479">Metal-binding</keyword>
<gene>
    <name evidence="7" type="ORF">P0M35_08220</name>
</gene>
<evidence type="ECO:0000259" key="6">
    <source>
        <dbReference type="PROSITE" id="PS50249"/>
    </source>
</evidence>
<dbReference type="AlphaFoldDB" id="A0AAE3TC79"/>
<dbReference type="CDD" id="cd08070">
    <property type="entry name" value="MPN_like"/>
    <property type="match status" value="1"/>
</dbReference>
<dbReference type="GO" id="GO:0006508">
    <property type="term" value="P:proteolysis"/>
    <property type="evidence" value="ECO:0007669"/>
    <property type="project" value="UniProtKB-KW"/>
</dbReference>
<dbReference type="Proteomes" id="UP001221302">
    <property type="component" value="Unassembled WGS sequence"/>
</dbReference>
<dbReference type="InterPro" id="IPR037518">
    <property type="entry name" value="MPN"/>
</dbReference>
<evidence type="ECO:0000256" key="2">
    <source>
        <dbReference type="ARBA" id="ARBA00022723"/>
    </source>
</evidence>
<protein>
    <submittedName>
        <fullName evidence="7">M67 family metallopeptidase</fullName>
    </submittedName>
</protein>
<organism evidence="7 8">
    <name type="scientific">Stygiobacter electus</name>
    <dbReference type="NCBI Taxonomy" id="3032292"/>
    <lineage>
        <taxon>Bacteria</taxon>
        <taxon>Pseudomonadati</taxon>
        <taxon>Ignavibacteriota</taxon>
        <taxon>Ignavibacteria</taxon>
        <taxon>Ignavibacteriales</taxon>
        <taxon>Melioribacteraceae</taxon>
        <taxon>Stygiobacter</taxon>
    </lineage>
</organism>
<dbReference type="PROSITE" id="PS50249">
    <property type="entry name" value="MPN"/>
    <property type="match status" value="1"/>
</dbReference>
<dbReference type="GO" id="GO:0008235">
    <property type="term" value="F:metalloexopeptidase activity"/>
    <property type="evidence" value="ECO:0007669"/>
    <property type="project" value="TreeGrafter"/>
</dbReference>
<keyword evidence="3" id="KW-0378">Hydrolase</keyword>
<evidence type="ECO:0000256" key="5">
    <source>
        <dbReference type="ARBA" id="ARBA00023049"/>
    </source>
</evidence>
<evidence type="ECO:0000313" key="7">
    <source>
        <dbReference type="EMBL" id="MDF1612133.1"/>
    </source>
</evidence>
<dbReference type="InterPro" id="IPR051929">
    <property type="entry name" value="VirAsm_ModProt"/>
</dbReference>
<evidence type="ECO:0000256" key="1">
    <source>
        <dbReference type="ARBA" id="ARBA00022670"/>
    </source>
</evidence>
<dbReference type="PANTHER" id="PTHR34858:SF1">
    <property type="entry name" value="CYSO-CYSTEINE PEPTIDASE"/>
    <property type="match status" value="1"/>
</dbReference>
<sequence length="130" mass="15027">MIKIPQDIYNKIIEHSKNDYPLEACGYLVGNNEIVIDIINMTNIDKSNEHFTFDPKEQFQAIKYARQKGANLIAVYHSHPASPARMSKEDIRLANDTSIKYLIYSVSEEKLKCFSIDKEKNVTEEFIEVI</sequence>
<dbReference type="InterPro" id="IPR000555">
    <property type="entry name" value="JAMM/MPN+_dom"/>
</dbReference>
<evidence type="ECO:0000256" key="3">
    <source>
        <dbReference type="ARBA" id="ARBA00022801"/>
    </source>
</evidence>
<evidence type="ECO:0000313" key="8">
    <source>
        <dbReference type="Proteomes" id="UP001221302"/>
    </source>
</evidence>
<dbReference type="RefSeq" id="WP_321535901.1">
    <property type="nucleotide sequence ID" value="NZ_JARGDL010000010.1"/>
</dbReference>
<dbReference type="Pfam" id="PF14464">
    <property type="entry name" value="Prok-JAB"/>
    <property type="match status" value="1"/>
</dbReference>
<keyword evidence="5" id="KW-0482">Metalloprotease</keyword>
<dbReference type="EMBL" id="JARGDL010000010">
    <property type="protein sequence ID" value="MDF1612133.1"/>
    <property type="molecule type" value="Genomic_DNA"/>
</dbReference>
<dbReference type="SUPFAM" id="SSF102712">
    <property type="entry name" value="JAB1/MPN domain"/>
    <property type="match status" value="1"/>
</dbReference>
<comment type="caution">
    <text evidence="7">The sequence shown here is derived from an EMBL/GenBank/DDBJ whole genome shotgun (WGS) entry which is preliminary data.</text>
</comment>
<keyword evidence="4" id="KW-0862">Zinc</keyword>
<dbReference type="FunFam" id="3.40.140.10:FF:000085">
    <property type="entry name" value="Mov34/MPN/PAD-1 family protein"/>
    <property type="match status" value="1"/>
</dbReference>
<dbReference type="Gene3D" id="3.40.140.10">
    <property type="entry name" value="Cytidine Deaminase, domain 2"/>
    <property type="match status" value="1"/>
</dbReference>
<dbReference type="GO" id="GO:0008270">
    <property type="term" value="F:zinc ion binding"/>
    <property type="evidence" value="ECO:0007669"/>
    <property type="project" value="TreeGrafter"/>
</dbReference>
<dbReference type="SMART" id="SM00232">
    <property type="entry name" value="JAB_MPN"/>
    <property type="match status" value="1"/>
</dbReference>
<keyword evidence="8" id="KW-1185">Reference proteome</keyword>
<feature type="domain" description="MPN" evidence="6">
    <location>
        <begin position="2"/>
        <end position="122"/>
    </location>
</feature>
<accession>A0AAE3TC79</accession>
<dbReference type="PANTHER" id="PTHR34858">
    <property type="entry name" value="CYSO-CYSTEINE PEPTIDASE"/>
    <property type="match status" value="1"/>
</dbReference>
<proteinExistence type="predicted"/>
<dbReference type="InterPro" id="IPR028090">
    <property type="entry name" value="JAB_dom_prok"/>
</dbReference>